<protein>
    <recommendedName>
        <fullName evidence="3">SapC protein</fullName>
    </recommendedName>
</protein>
<reference evidence="1 2" key="1">
    <citation type="journal article" date="2022" name="IScience">
        <title>An ultrasensitive nanofiber-based assay for enzymatic hydrolysis and deep-sea microbial degradation of cellulose.</title>
        <authorList>
            <person name="Tsudome M."/>
            <person name="Tachioka M."/>
            <person name="Miyazaki M."/>
            <person name="Uchimura K."/>
            <person name="Tsuda M."/>
            <person name="Takaki Y."/>
            <person name="Deguchi S."/>
        </authorList>
    </citation>
    <scope>NUCLEOTIDE SEQUENCE [LARGE SCALE GENOMIC DNA]</scope>
    <source>
        <strain evidence="1 2">GE09</strain>
    </source>
</reference>
<evidence type="ECO:0000313" key="1">
    <source>
        <dbReference type="EMBL" id="BCD96981.1"/>
    </source>
</evidence>
<proteinExistence type="predicted"/>
<evidence type="ECO:0008006" key="3">
    <source>
        <dbReference type="Google" id="ProtNLM"/>
    </source>
</evidence>
<dbReference type="Proteomes" id="UP001320119">
    <property type="component" value="Chromosome"/>
</dbReference>
<dbReference type="Pfam" id="PF07277">
    <property type="entry name" value="SapC"/>
    <property type="match status" value="1"/>
</dbReference>
<dbReference type="KEGG" id="marq:MARGE09_P1181"/>
<accession>A0AAN1WG48</accession>
<dbReference type="InterPro" id="IPR010836">
    <property type="entry name" value="SapC"/>
</dbReference>
<organism evidence="1 2">
    <name type="scientific">Marinagarivorans cellulosilyticus</name>
    <dbReference type="NCBI Taxonomy" id="2721545"/>
    <lineage>
        <taxon>Bacteria</taxon>
        <taxon>Pseudomonadati</taxon>
        <taxon>Pseudomonadota</taxon>
        <taxon>Gammaproteobacteria</taxon>
        <taxon>Cellvibrionales</taxon>
        <taxon>Cellvibrionaceae</taxon>
        <taxon>Marinagarivorans</taxon>
    </lineage>
</organism>
<sequence length="258" mass="28910">MSGIFLGGSFLLIRQKNEKKMKDIQALSYEQHETLGYTEKYGSEFGHQVGAVVIMPNEFSKAQREYPILFRKEAETGRFLPVALLGFEEHENLFLLEGEGWNARYIPLSVRQGPFLIGLQQHETEQRLAIYADLNDARIQKGVTPALFDADGKASKALEKIRGVLSERHKGSEFLEPMVEAFLKYDLLERVALEIDLASGTTVKFDAGYTVHIEKLVSLESTAVAELHKSGFLSLAYNVADSVNNIQGLIDIKNAKMK</sequence>
<dbReference type="EMBL" id="AP023086">
    <property type="protein sequence ID" value="BCD96981.1"/>
    <property type="molecule type" value="Genomic_DNA"/>
</dbReference>
<name>A0AAN1WG48_9GAMM</name>
<evidence type="ECO:0000313" key="2">
    <source>
        <dbReference type="Proteomes" id="UP001320119"/>
    </source>
</evidence>
<dbReference type="AlphaFoldDB" id="A0AAN1WG48"/>
<gene>
    <name evidence="1" type="ORF">MARGE09_P1181</name>
</gene>
<keyword evidence="2" id="KW-1185">Reference proteome</keyword>